<keyword evidence="6" id="KW-0597">Phosphoprotein</keyword>
<proteinExistence type="inferred from homology"/>
<evidence type="ECO:0000256" key="2">
    <source>
        <dbReference type="ARBA" id="ARBA00004613"/>
    </source>
</evidence>
<dbReference type="OMA" id="AYLPAPW"/>
<reference evidence="11" key="3">
    <citation type="submission" date="2025-09" db="UniProtKB">
        <authorList>
            <consortium name="Ensembl"/>
        </authorList>
    </citation>
    <scope>IDENTIFICATION</scope>
</reference>
<dbReference type="GO" id="GO:1903494">
    <property type="term" value="P:response to dehydroepiandrosterone"/>
    <property type="evidence" value="ECO:0007669"/>
    <property type="project" value="TreeGrafter"/>
</dbReference>
<dbReference type="STRING" id="60711.ENSCSAP00000001247"/>
<evidence type="ECO:0000313" key="12">
    <source>
        <dbReference type="Proteomes" id="UP000029965"/>
    </source>
</evidence>
<evidence type="ECO:0000256" key="7">
    <source>
        <dbReference type="ARBA" id="ARBA00022729"/>
    </source>
</evidence>
<feature type="chain" id="PRO_5012452542" description="Alpha-S1-casein" evidence="10">
    <location>
        <begin position="16"/>
        <end position="186"/>
    </location>
</feature>
<evidence type="ECO:0000256" key="3">
    <source>
        <dbReference type="ARBA" id="ARBA00010179"/>
    </source>
</evidence>
<dbReference type="GO" id="GO:0032570">
    <property type="term" value="P:response to progesterone"/>
    <property type="evidence" value="ECO:0007669"/>
    <property type="project" value="TreeGrafter"/>
</dbReference>
<evidence type="ECO:0000256" key="1">
    <source>
        <dbReference type="ARBA" id="ARBA00003383"/>
    </source>
</evidence>
<dbReference type="InterPro" id="IPR031305">
    <property type="entry name" value="Casein_CS"/>
</dbReference>
<feature type="region of interest" description="Disordered" evidence="9">
    <location>
        <begin position="56"/>
        <end position="98"/>
    </location>
</feature>
<dbReference type="AlphaFoldDB" id="A0A0D9QY08"/>
<dbReference type="Ensembl" id="ENSCSAT00000002956.1">
    <property type="protein sequence ID" value="ENSCSAP00000001247.1"/>
    <property type="gene ID" value="ENSCSAG00000004930.1"/>
</dbReference>
<keyword evidence="7 10" id="KW-0732">Signal</keyword>
<evidence type="ECO:0000313" key="11">
    <source>
        <dbReference type="Ensembl" id="ENSCSAP00000001247.1"/>
    </source>
</evidence>
<evidence type="ECO:0000256" key="5">
    <source>
        <dbReference type="ARBA" id="ARBA00022525"/>
    </source>
</evidence>
<protein>
    <recommendedName>
        <fullName evidence="4">Alpha-S1-casein</fullName>
    </recommendedName>
</protein>
<dbReference type="InterPro" id="IPR026999">
    <property type="entry name" value="Alpha-s1_casein"/>
</dbReference>
<gene>
    <name evidence="11" type="primary">CSN1S1</name>
</gene>
<keyword evidence="5" id="KW-0964">Secreted</keyword>
<comment type="function">
    <text evidence="1">Important role in the capacity of milk to transport calcium phosphate.</text>
</comment>
<dbReference type="EMBL" id="AQIB01016267">
    <property type="status" value="NOT_ANNOTATED_CDS"/>
    <property type="molecule type" value="Genomic_DNA"/>
</dbReference>
<feature type="compositionally biased region" description="Low complexity" evidence="9">
    <location>
        <begin position="85"/>
        <end position="98"/>
    </location>
</feature>
<dbReference type="PROSITE" id="PS00306">
    <property type="entry name" value="CASEIN_ALPHA_BETA"/>
    <property type="match status" value="1"/>
</dbReference>
<feature type="signal peptide" evidence="10">
    <location>
        <begin position="1"/>
        <end position="15"/>
    </location>
</feature>
<dbReference type="GO" id="GO:0032355">
    <property type="term" value="P:response to estradiol"/>
    <property type="evidence" value="ECO:0007669"/>
    <property type="project" value="TreeGrafter"/>
</dbReference>
<evidence type="ECO:0000256" key="8">
    <source>
        <dbReference type="ARBA" id="ARBA00022743"/>
    </source>
</evidence>
<keyword evidence="12" id="KW-1185">Reference proteome</keyword>
<evidence type="ECO:0000256" key="6">
    <source>
        <dbReference type="ARBA" id="ARBA00022553"/>
    </source>
</evidence>
<accession>A0A0D9QY08</accession>
<reference evidence="11 12" key="1">
    <citation type="submission" date="2014-03" db="EMBL/GenBank/DDBJ databases">
        <authorList>
            <person name="Warren W."/>
            <person name="Wilson R.K."/>
        </authorList>
    </citation>
    <scope>NUCLEOTIDE SEQUENCE</scope>
</reference>
<evidence type="ECO:0000256" key="10">
    <source>
        <dbReference type="SAM" id="SignalP"/>
    </source>
</evidence>
<dbReference type="GO" id="GO:1903496">
    <property type="term" value="P:response to 11-deoxycorticosterone"/>
    <property type="evidence" value="ECO:0007669"/>
    <property type="project" value="TreeGrafter"/>
</dbReference>
<dbReference type="GeneTree" id="ENSGT00390000017378"/>
<evidence type="ECO:0000256" key="4">
    <source>
        <dbReference type="ARBA" id="ARBA00021479"/>
    </source>
</evidence>
<sequence>MKLLILTCLVAVALARPKLPLRYLELLQNPSESNEPIPLESREEYINGMNRQRKVLRENESDEIKDTRNESIKTHVMAESEKMESSISSSNEENSLSKSAEQFRRVNEYNQLQLQAAHAQEQIRRMSENSHVQVPFQQLSQLAAYPYAVWYYPQIVQYVPFPPFSDISNPTAPEKTYHKNRFRLNM</sequence>
<dbReference type="PANTHER" id="PTHR10240">
    <property type="entry name" value="ALPHA-S1-CASEIN"/>
    <property type="match status" value="1"/>
</dbReference>
<dbReference type="eggNOG" id="ENOG502TEWT">
    <property type="taxonomic scope" value="Eukaryota"/>
</dbReference>
<dbReference type="Bgee" id="ENSCSAG00000004930">
    <property type="expression patterns" value="Expressed in fibroblast and 1 other cell type or tissue"/>
</dbReference>
<dbReference type="GO" id="GO:0005615">
    <property type="term" value="C:extracellular space"/>
    <property type="evidence" value="ECO:0007669"/>
    <property type="project" value="TreeGrafter"/>
</dbReference>
<reference evidence="11" key="2">
    <citation type="submission" date="2025-08" db="UniProtKB">
        <authorList>
            <consortium name="Ensembl"/>
        </authorList>
    </citation>
    <scope>IDENTIFICATION</scope>
</reference>
<evidence type="ECO:0000256" key="9">
    <source>
        <dbReference type="SAM" id="MobiDB-lite"/>
    </source>
</evidence>
<comment type="subcellular location">
    <subcellularLocation>
        <location evidence="2">Secreted</location>
    </subcellularLocation>
</comment>
<dbReference type="Proteomes" id="UP000029965">
    <property type="component" value="Chromosome 7"/>
</dbReference>
<comment type="similarity">
    <text evidence="3">Belongs to the alpha-casein family.</text>
</comment>
<feature type="compositionally biased region" description="Basic and acidic residues" evidence="9">
    <location>
        <begin position="56"/>
        <end position="84"/>
    </location>
</feature>
<dbReference type="PANTHER" id="PTHR10240:SF0">
    <property type="entry name" value="ALPHA-S1-CASEIN"/>
    <property type="match status" value="1"/>
</dbReference>
<organism evidence="11 12">
    <name type="scientific">Chlorocebus sabaeus</name>
    <name type="common">Green monkey</name>
    <name type="synonym">Simia sabaea</name>
    <dbReference type="NCBI Taxonomy" id="60711"/>
    <lineage>
        <taxon>Eukaryota</taxon>
        <taxon>Metazoa</taxon>
        <taxon>Chordata</taxon>
        <taxon>Craniata</taxon>
        <taxon>Vertebrata</taxon>
        <taxon>Euteleostomi</taxon>
        <taxon>Mammalia</taxon>
        <taxon>Eutheria</taxon>
        <taxon>Euarchontoglires</taxon>
        <taxon>Primates</taxon>
        <taxon>Haplorrhini</taxon>
        <taxon>Catarrhini</taxon>
        <taxon>Cercopithecidae</taxon>
        <taxon>Cercopithecinae</taxon>
        <taxon>Chlorocebus</taxon>
    </lineage>
</organism>
<dbReference type="EMBL" id="AQIB01016268">
    <property type="status" value="NOT_ANNOTATED_CDS"/>
    <property type="molecule type" value="Genomic_DNA"/>
</dbReference>
<name>A0A0D9QY08_CHLSB</name>
<keyword evidence="8" id="KW-0494">Milk protein</keyword>